<protein>
    <submittedName>
        <fullName evidence="2">Uncharacterized protein</fullName>
    </submittedName>
</protein>
<dbReference type="AlphaFoldDB" id="A0A266N4N4"/>
<feature type="region of interest" description="Disordered" evidence="1">
    <location>
        <begin position="57"/>
        <end position="83"/>
    </location>
</feature>
<evidence type="ECO:0000313" key="3">
    <source>
        <dbReference type="Proteomes" id="UP000215788"/>
    </source>
</evidence>
<gene>
    <name evidence="2" type="ORF">CJF39_21675</name>
</gene>
<proteinExistence type="predicted"/>
<name>A0A266N4N4_9PSED</name>
<comment type="caution">
    <text evidence="2">The sequence shown here is derived from an EMBL/GenBank/DDBJ whole genome shotgun (WGS) entry which is preliminary data.</text>
</comment>
<dbReference type="EMBL" id="NQKI01000055">
    <property type="protein sequence ID" value="OZY57403.1"/>
    <property type="molecule type" value="Genomic_DNA"/>
</dbReference>
<reference evidence="2 3" key="1">
    <citation type="submission" date="2017-08" db="EMBL/GenBank/DDBJ databases">
        <title>Genomic and metabolic characterisation of spoilage-associated Pseudomonas species.</title>
        <authorList>
            <person name="Stanborough T."/>
            <person name="Fegan N."/>
            <person name="Powell S.M."/>
            <person name="Singh T."/>
            <person name="Tamplin M.L."/>
            <person name="Chandry P.S."/>
        </authorList>
    </citation>
    <scope>NUCLEOTIDE SEQUENCE [LARGE SCALE GENOMIC DNA]</scope>
    <source>
        <strain evidence="2 3">L1802</strain>
    </source>
</reference>
<organism evidence="2 3">
    <name type="scientific">Pseudomonas lundensis</name>
    <dbReference type="NCBI Taxonomy" id="86185"/>
    <lineage>
        <taxon>Bacteria</taxon>
        <taxon>Pseudomonadati</taxon>
        <taxon>Pseudomonadota</taxon>
        <taxon>Gammaproteobacteria</taxon>
        <taxon>Pseudomonadales</taxon>
        <taxon>Pseudomonadaceae</taxon>
        <taxon>Pseudomonas</taxon>
    </lineage>
</organism>
<dbReference type="OrthoDB" id="7004159at2"/>
<evidence type="ECO:0000313" key="2">
    <source>
        <dbReference type="EMBL" id="OZY57403.1"/>
    </source>
</evidence>
<dbReference type="Proteomes" id="UP000215788">
    <property type="component" value="Unassembled WGS sequence"/>
</dbReference>
<evidence type="ECO:0000256" key="1">
    <source>
        <dbReference type="SAM" id="MobiDB-lite"/>
    </source>
</evidence>
<dbReference type="RefSeq" id="WP_094995261.1">
    <property type="nucleotide sequence ID" value="NZ_NQKI01000055.1"/>
</dbReference>
<sequence>MAEDDDDTVYCDIQMPVAQGRELLDLLNALRESKAHPRLGKVFEHMQQELSISIDVIENPPTGEPVRRSSNNRADISHIPGHQ</sequence>
<accession>A0A266N4N4</accession>